<accession>A0A8J7NXA8</accession>
<feature type="region of interest" description="Disordered" evidence="3">
    <location>
        <begin position="396"/>
        <end position="424"/>
    </location>
</feature>
<feature type="non-terminal residue" evidence="5">
    <location>
        <position position="1"/>
    </location>
</feature>
<proteinExistence type="inferred from homology"/>
<gene>
    <name evidence="5" type="primary">Fam13c</name>
    <name evidence="5" type="ORF">GTO95_0018035</name>
</gene>
<reference evidence="5" key="1">
    <citation type="journal article" date="2021" name="Cell">
        <title>Tracing the genetic footprints of vertebrate landing in non-teleost ray-finned fishes.</title>
        <authorList>
            <person name="Bi X."/>
            <person name="Wang K."/>
            <person name="Yang L."/>
            <person name="Pan H."/>
            <person name="Jiang H."/>
            <person name="Wei Q."/>
            <person name="Fang M."/>
            <person name="Yu H."/>
            <person name="Zhu C."/>
            <person name="Cai Y."/>
            <person name="He Y."/>
            <person name="Gan X."/>
            <person name="Zeng H."/>
            <person name="Yu D."/>
            <person name="Zhu Y."/>
            <person name="Jiang H."/>
            <person name="Qiu Q."/>
            <person name="Yang H."/>
            <person name="Zhang Y.E."/>
            <person name="Wang W."/>
            <person name="Zhu M."/>
            <person name="He S."/>
            <person name="Zhang G."/>
        </authorList>
    </citation>
    <scope>NUCLEOTIDE SEQUENCE</scope>
    <source>
        <strain evidence="5">Allg_001</strain>
    </source>
</reference>
<dbReference type="PANTHER" id="PTHR15904">
    <property type="entry name" value="FAM13"/>
    <property type="match status" value="1"/>
</dbReference>
<evidence type="ECO:0000256" key="1">
    <source>
        <dbReference type="ARBA" id="ARBA00007549"/>
    </source>
</evidence>
<feature type="compositionally biased region" description="Polar residues" evidence="3">
    <location>
        <begin position="219"/>
        <end position="240"/>
    </location>
</feature>
<dbReference type="Pfam" id="PF26116">
    <property type="entry name" value="FAM13A"/>
    <property type="match status" value="1"/>
</dbReference>
<dbReference type="InterPro" id="IPR059029">
    <property type="entry name" value="FAM13A_dom"/>
</dbReference>
<feature type="coiled-coil region" evidence="2">
    <location>
        <begin position="331"/>
        <end position="391"/>
    </location>
</feature>
<feature type="region of interest" description="Disordered" evidence="3">
    <location>
        <begin position="219"/>
        <end position="307"/>
    </location>
</feature>
<dbReference type="EMBL" id="JAAWVO010055189">
    <property type="protein sequence ID" value="MBN3321482.1"/>
    <property type="molecule type" value="Genomic_DNA"/>
</dbReference>
<name>A0A8J7NXA8_ATRSP</name>
<dbReference type="Proteomes" id="UP000736164">
    <property type="component" value="Unassembled WGS sequence"/>
</dbReference>
<evidence type="ECO:0000313" key="6">
    <source>
        <dbReference type="Proteomes" id="UP000736164"/>
    </source>
</evidence>
<dbReference type="AlphaFoldDB" id="A0A8J7NXA8"/>
<protein>
    <submittedName>
        <fullName evidence="5">FA13C protein</fullName>
    </submittedName>
</protein>
<comment type="similarity">
    <text evidence="1">Belongs to the FAM13 family.</text>
</comment>
<evidence type="ECO:0000259" key="4">
    <source>
        <dbReference type="Pfam" id="PF26116"/>
    </source>
</evidence>
<feature type="compositionally biased region" description="Polar residues" evidence="3">
    <location>
        <begin position="405"/>
        <end position="415"/>
    </location>
</feature>
<evidence type="ECO:0000313" key="5">
    <source>
        <dbReference type="EMBL" id="MBN3321482.1"/>
    </source>
</evidence>
<keyword evidence="6" id="KW-1185">Reference proteome</keyword>
<evidence type="ECO:0000256" key="2">
    <source>
        <dbReference type="SAM" id="Coils"/>
    </source>
</evidence>
<sequence length="687" mass="78707">MCYQLLKGGTLLNNENVHYDLNNFKIAASFLVRPRLPLHFAVCSNSLTFIGIVLMNCEAEEWSEKQASFMAILGFLNVFIYFHSSFSEAKNIWSFDFTVQKHGTKYLLCVLYEFLSKSRSHSDETQSALKQKSLYLKFRDVSMFLTNVFCLNELMKGGLMGGIQLQPAAKAIFFPASEGKTSCSKSTDQGSTLLTPRSRASVFFLRHYVLLLEDSAQIQGNKEQSLPTARSVQAEESSNPGEPVPALRILHHERESSAESQQAPGPSRLLHHITDGDSPLPSPRCPSFSQSQRFNSDPESAPSPPSAQQFIMSRGIVRTVPSEGSKEPLSVALLTKHIQNLKKKIKKFEERFEQERKYRPSHNDKTANPEMFKLMDDLAKSRKQLKDLKLKQSVVELRERRTDSQTETSRVSSDPQGAAEQQHKPCLEETVDTLLKRLKEKRSTLGLPENMKEMNQNQMALEKVTLQKCLLYFESLHGRPVTKQERNLMKPLYDRYRAIKQLLCSTPSITTIVRLHFYLLWQQIGDNHCHLHNLFKHIHISPFNIVREEEDSDDDNMPHSPAPPSRALCQISTDESLCPQDEDNETAFVSPLDEVKAVRQPAITMSNLHEASKPELLEYLRETRAEKHRLRRALREFEDQFFKQMGRAAQKEDRIPMAEEYYEYKNIKAKLRLLEVLLSKQEASKTI</sequence>
<feature type="domain" description="FAM13A-like" evidence="4">
    <location>
        <begin position="612"/>
        <end position="681"/>
    </location>
</feature>
<keyword evidence="2" id="KW-0175">Coiled coil</keyword>
<dbReference type="PANTHER" id="PTHR15904:SF19">
    <property type="entry name" value="PROTEIN FAM13C"/>
    <property type="match status" value="1"/>
</dbReference>
<feature type="non-terminal residue" evidence="5">
    <location>
        <position position="687"/>
    </location>
</feature>
<comment type="caution">
    <text evidence="5">The sequence shown here is derived from an EMBL/GenBank/DDBJ whole genome shotgun (WGS) entry which is preliminary data.</text>
</comment>
<dbReference type="InterPro" id="IPR039102">
    <property type="entry name" value="FAM13"/>
</dbReference>
<evidence type="ECO:0000256" key="3">
    <source>
        <dbReference type="SAM" id="MobiDB-lite"/>
    </source>
</evidence>
<organism evidence="5 6">
    <name type="scientific">Atractosteus spatula</name>
    <name type="common">Alligator gar</name>
    <name type="synonym">Lepisosteus spatula</name>
    <dbReference type="NCBI Taxonomy" id="7917"/>
    <lineage>
        <taxon>Eukaryota</taxon>
        <taxon>Metazoa</taxon>
        <taxon>Chordata</taxon>
        <taxon>Craniata</taxon>
        <taxon>Vertebrata</taxon>
        <taxon>Euteleostomi</taxon>
        <taxon>Actinopterygii</taxon>
        <taxon>Neopterygii</taxon>
        <taxon>Holostei</taxon>
        <taxon>Semionotiformes</taxon>
        <taxon>Lepisosteidae</taxon>
        <taxon>Atractosteus</taxon>
    </lineage>
</organism>